<proteinExistence type="predicted"/>
<dbReference type="InterPro" id="IPR052358">
    <property type="entry name" value="Aro_Compnd_Degr_Hydrolases"/>
</dbReference>
<dbReference type="KEGG" id="niy:FQ775_19495"/>
<organism evidence="2 3">
    <name type="scientific">Nitratireductor mangrovi</name>
    <dbReference type="NCBI Taxonomy" id="2599600"/>
    <lineage>
        <taxon>Bacteria</taxon>
        <taxon>Pseudomonadati</taxon>
        <taxon>Pseudomonadota</taxon>
        <taxon>Alphaproteobacteria</taxon>
        <taxon>Hyphomicrobiales</taxon>
        <taxon>Phyllobacteriaceae</taxon>
        <taxon>Nitratireductor</taxon>
    </lineage>
</organism>
<dbReference type="InterPro" id="IPR047874">
    <property type="entry name" value="GLI/LigI"/>
</dbReference>
<dbReference type="OrthoDB" id="9787654at2"/>
<dbReference type="CDD" id="cd01311">
    <property type="entry name" value="PDC_hydrolase"/>
    <property type="match status" value="1"/>
</dbReference>
<evidence type="ECO:0000259" key="1">
    <source>
        <dbReference type="Pfam" id="PF04909"/>
    </source>
</evidence>
<dbReference type="InterPro" id="IPR006680">
    <property type="entry name" value="Amidohydro-rel"/>
</dbReference>
<dbReference type="RefSeq" id="WP_146301015.1">
    <property type="nucleotide sequence ID" value="NZ_CP042301.2"/>
</dbReference>
<protein>
    <submittedName>
        <fullName evidence="2">Amidohydrolase family protein</fullName>
    </submittedName>
</protein>
<gene>
    <name evidence="2" type="ORF">FQ775_19495</name>
</gene>
<dbReference type="Gene3D" id="3.20.20.140">
    <property type="entry name" value="Metal-dependent hydrolases"/>
    <property type="match status" value="1"/>
</dbReference>
<dbReference type="SUPFAM" id="SSF51556">
    <property type="entry name" value="Metallo-dependent hydrolases"/>
    <property type="match status" value="1"/>
</dbReference>
<evidence type="ECO:0000313" key="3">
    <source>
        <dbReference type="Proteomes" id="UP000321389"/>
    </source>
</evidence>
<sequence length="309" mass="34179">MHLSRAEDAIAAATRPDPDYLPFHPAPARPQFRMPDGAVDAHCHVFGPAALFPFSASRRYTPVDAPAERLFALRDHLGISRNVIVQATCHGTDNSAMLDAIARSNGQARGVAVIDADTPQEELWRIHDGGVRGVRLNFLKRLVGDAPRDDYIRIAERVAALGWHIVVYFESAELSELGPYVEALPGTIVIDHMGRPDVADGLGGRGFARVLELMASNPRFWIKVSCPERLTVDGPPYGDVVPFARTLVERFPDRTLWGTDWPHPNMTSHMPDDGALVDLIPQIAPSPELQKRLLVDNPMRLYWPGERAP</sequence>
<dbReference type="Proteomes" id="UP000321389">
    <property type="component" value="Chromosome"/>
</dbReference>
<dbReference type="PANTHER" id="PTHR35563">
    <property type="entry name" value="BARREL METAL-DEPENDENT HYDROLASE, PUTATIVE (AFU_ORTHOLOGUE AFUA_1G16240)-RELATED"/>
    <property type="match status" value="1"/>
</dbReference>
<evidence type="ECO:0000313" key="2">
    <source>
        <dbReference type="EMBL" id="QDZ02378.1"/>
    </source>
</evidence>
<dbReference type="Pfam" id="PF04909">
    <property type="entry name" value="Amidohydro_2"/>
    <property type="match status" value="1"/>
</dbReference>
<dbReference type="GO" id="GO:0016787">
    <property type="term" value="F:hydrolase activity"/>
    <property type="evidence" value="ECO:0007669"/>
    <property type="project" value="UniProtKB-KW"/>
</dbReference>
<reference evidence="2" key="1">
    <citation type="submission" date="2020-04" db="EMBL/GenBank/DDBJ databases">
        <title>Nitratireductor sp. nov. isolated from mangrove soil.</title>
        <authorList>
            <person name="Ye Y."/>
        </authorList>
    </citation>
    <scope>NUCLEOTIDE SEQUENCE</scope>
    <source>
        <strain evidence="2">SY7</strain>
    </source>
</reference>
<accession>A0A5B8L480</accession>
<dbReference type="PANTHER" id="PTHR35563:SF2">
    <property type="entry name" value="BARREL METAL-DEPENDENT HYDROLASE, PUTATIVE (AFU_ORTHOLOGUE AFUA_1G16240)-RELATED"/>
    <property type="match status" value="1"/>
</dbReference>
<dbReference type="EMBL" id="CP042301">
    <property type="protein sequence ID" value="QDZ02378.1"/>
    <property type="molecule type" value="Genomic_DNA"/>
</dbReference>
<dbReference type="InterPro" id="IPR032466">
    <property type="entry name" value="Metal_Hydrolase"/>
</dbReference>
<keyword evidence="3" id="KW-1185">Reference proteome</keyword>
<feature type="domain" description="Amidohydrolase-related" evidence="1">
    <location>
        <begin position="39"/>
        <end position="302"/>
    </location>
</feature>
<name>A0A5B8L480_9HYPH</name>
<dbReference type="AlphaFoldDB" id="A0A5B8L480"/>